<dbReference type="Pfam" id="PF00202">
    <property type="entry name" value="Aminotran_3"/>
    <property type="match status" value="1"/>
</dbReference>
<evidence type="ECO:0008006" key="4">
    <source>
        <dbReference type="Google" id="ProtNLM"/>
    </source>
</evidence>
<evidence type="ECO:0000256" key="2">
    <source>
        <dbReference type="ARBA" id="ARBA00022898"/>
    </source>
</evidence>
<dbReference type="AlphaFoldDB" id="X1NL51"/>
<name>X1NL51_9ZZZZ</name>
<gene>
    <name evidence="3" type="ORF">S06H3_45034</name>
</gene>
<feature type="non-terminal residue" evidence="3">
    <location>
        <position position="1"/>
    </location>
</feature>
<feature type="non-terminal residue" evidence="3">
    <location>
        <position position="260"/>
    </location>
</feature>
<reference evidence="3" key="1">
    <citation type="journal article" date="2014" name="Front. Microbiol.">
        <title>High frequency of phylogenetically diverse reductive dehalogenase-homologous genes in deep subseafloor sedimentary metagenomes.</title>
        <authorList>
            <person name="Kawai M."/>
            <person name="Futagami T."/>
            <person name="Toyoda A."/>
            <person name="Takaki Y."/>
            <person name="Nishi S."/>
            <person name="Hori S."/>
            <person name="Arai W."/>
            <person name="Tsubouchi T."/>
            <person name="Morono Y."/>
            <person name="Uchiyama I."/>
            <person name="Ito T."/>
            <person name="Fujiyama A."/>
            <person name="Inagaki F."/>
            <person name="Takami H."/>
        </authorList>
    </citation>
    <scope>NUCLEOTIDE SEQUENCE</scope>
    <source>
        <strain evidence="3">Expedition CK06-06</strain>
    </source>
</reference>
<dbReference type="InterPro" id="IPR015422">
    <property type="entry name" value="PyrdxlP-dep_Trfase_small"/>
</dbReference>
<dbReference type="GO" id="GO:0008483">
    <property type="term" value="F:transaminase activity"/>
    <property type="evidence" value="ECO:0007669"/>
    <property type="project" value="InterPro"/>
</dbReference>
<dbReference type="Gene3D" id="3.90.1150.10">
    <property type="entry name" value="Aspartate Aminotransferase, domain 1"/>
    <property type="match status" value="1"/>
</dbReference>
<dbReference type="Gene3D" id="3.40.640.10">
    <property type="entry name" value="Type I PLP-dependent aspartate aminotransferase-like (Major domain)"/>
    <property type="match status" value="1"/>
</dbReference>
<organism evidence="3">
    <name type="scientific">marine sediment metagenome</name>
    <dbReference type="NCBI Taxonomy" id="412755"/>
    <lineage>
        <taxon>unclassified sequences</taxon>
        <taxon>metagenomes</taxon>
        <taxon>ecological metagenomes</taxon>
    </lineage>
</organism>
<evidence type="ECO:0000313" key="3">
    <source>
        <dbReference type="EMBL" id="GAI44343.1"/>
    </source>
</evidence>
<dbReference type="InterPro" id="IPR015421">
    <property type="entry name" value="PyrdxlP-dep_Trfase_major"/>
</dbReference>
<dbReference type="SUPFAM" id="SSF53383">
    <property type="entry name" value="PLP-dependent transferases"/>
    <property type="match status" value="1"/>
</dbReference>
<protein>
    <recommendedName>
        <fullName evidence="4">Glutamate-1-semialdehyde 2,1-aminomutase</fullName>
    </recommendedName>
</protein>
<dbReference type="PANTHER" id="PTHR43713:SF3">
    <property type="entry name" value="GLUTAMATE-1-SEMIALDEHYDE 2,1-AMINOMUTASE 1, CHLOROPLASTIC-RELATED"/>
    <property type="match status" value="1"/>
</dbReference>
<keyword evidence="2" id="KW-0663">Pyridoxal phosphate</keyword>
<comment type="cofactor">
    <cofactor evidence="1">
        <name>pyridoxal 5'-phosphate</name>
        <dbReference type="ChEBI" id="CHEBI:597326"/>
    </cofactor>
</comment>
<dbReference type="InterPro" id="IPR015424">
    <property type="entry name" value="PyrdxlP-dep_Trfase"/>
</dbReference>
<dbReference type="PANTHER" id="PTHR43713">
    <property type="entry name" value="GLUTAMATE-1-SEMIALDEHYDE 2,1-AMINOMUTASE"/>
    <property type="match status" value="1"/>
</dbReference>
<sequence length="260" mass="29108">NIVEEYIRTHPGSQKFHEEAERIFAANGATHVSRVLDPFRPYITHAKGSRKWDVDGNEYIDYVMGHGALILGHCHPDVVRAVQEQMAKGVHYGENHELEIEWAKLIQRMMPAMERIEFFPCGQEANMMAIRLSRMFTGRRKVLRFVENFHGWADEVIVPGSPGIVADAVTVVPGHDLNRLEAELAKKEYAILFTEGGGAHMAGQIPWEADFIRALPSLTQKYGTVWLIDEVVTGFREATGGWQATIGVTPDLTSLGKTIS</sequence>
<proteinExistence type="predicted"/>
<comment type="caution">
    <text evidence="3">The sequence shown here is derived from an EMBL/GenBank/DDBJ whole genome shotgun (WGS) entry which is preliminary data.</text>
</comment>
<evidence type="ECO:0000256" key="1">
    <source>
        <dbReference type="ARBA" id="ARBA00001933"/>
    </source>
</evidence>
<dbReference type="GO" id="GO:0030170">
    <property type="term" value="F:pyridoxal phosphate binding"/>
    <property type="evidence" value="ECO:0007669"/>
    <property type="project" value="InterPro"/>
</dbReference>
<dbReference type="EMBL" id="BARV01028071">
    <property type="protein sequence ID" value="GAI44343.1"/>
    <property type="molecule type" value="Genomic_DNA"/>
</dbReference>
<accession>X1NL51</accession>
<dbReference type="InterPro" id="IPR005814">
    <property type="entry name" value="Aminotrans_3"/>
</dbReference>